<evidence type="ECO:0000256" key="1">
    <source>
        <dbReference type="ARBA" id="ARBA00000900"/>
    </source>
</evidence>
<comment type="pathway">
    <text evidence="3">Protein modification; protein ubiquitination.</text>
</comment>
<evidence type="ECO:0000313" key="21">
    <source>
        <dbReference type="EMBL" id="KAK9910198.1"/>
    </source>
</evidence>
<keyword evidence="6" id="KW-0479">Metal-binding</keyword>
<evidence type="ECO:0000256" key="11">
    <source>
        <dbReference type="ARBA" id="ARBA00022989"/>
    </source>
</evidence>
<dbReference type="AlphaFoldDB" id="A0AAW1VPG4"/>
<dbReference type="GO" id="GO:0030247">
    <property type="term" value="F:polysaccharide binding"/>
    <property type="evidence" value="ECO:0007669"/>
    <property type="project" value="InterPro"/>
</dbReference>
<feature type="signal peptide" evidence="19">
    <location>
        <begin position="1"/>
        <end position="19"/>
    </location>
</feature>
<evidence type="ECO:0000256" key="9">
    <source>
        <dbReference type="ARBA" id="ARBA00022786"/>
    </source>
</evidence>
<evidence type="ECO:0000256" key="10">
    <source>
        <dbReference type="ARBA" id="ARBA00022833"/>
    </source>
</evidence>
<evidence type="ECO:0000256" key="16">
    <source>
        <dbReference type="ARBA" id="ARBA00048679"/>
    </source>
</evidence>
<dbReference type="GO" id="GO:0061630">
    <property type="term" value="F:ubiquitin protein ligase activity"/>
    <property type="evidence" value="ECO:0007669"/>
    <property type="project" value="UniProtKB-EC"/>
</dbReference>
<keyword evidence="13" id="KW-0325">Glycoprotein</keyword>
<dbReference type="PANTHER" id="PTHR46279">
    <property type="entry name" value="RING/U-BOX SUPERFAMILY PROTEIN"/>
    <property type="match status" value="1"/>
</dbReference>
<keyword evidence="4" id="KW-0808">Transferase</keyword>
<evidence type="ECO:0000256" key="18">
    <source>
        <dbReference type="SAM" id="Phobius"/>
    </source>
</evidence>
<dbReference type="Gene3D" id="3.30.40.10">
    <property type="entry name" value="Zinc/RING finger domain, C3HC4 (zinc finger)"/>
    <property type="match status" value="1"/>
</dbReference>
<keyword evidence="5 18" id="KW-0812">Transmembrane</keyword>
<dbReference type="Pfam" id="PF14380">
    <property type="entry name" value="WAK_assoc"/>
    <property type="match status" value="1"/>
</dbReference>
<evidence type="ECO:0000256" key="17">
    <source>
        <dbReference type="PROSITE-ProRule" id="PRU00175"/>
    </source>
</evidence>
<dbReference type="GO" id="GO:0004674">
    <property type="term" value="F:protein serine/threonine kinase activity"/>
    <property type="evidence" value="ECO:0007669"/>
    <property type="project" value="UniProtKB-EC"/>
</dbReference>
<evidence type="ECO:0000256" key="7">
    <source>
        <dbReference type="ARBA" id="ARBA00022729"/>
    </source>
</evidence>
<feature type="domain" description="RING-type" evidence="20">
    <location>
        <begin position="319"/>
        <end position="361"/>
    </location>
</feature>
<evidence type="ECO:0000256" key="13">
    <source>
        <dbReference type="ARBA" id="ARBA00023180"/>
    </source>
</evidence>
<dbReference type="EMBL" id="JBEDUW010000007">
    <property type="protein sequence ID" value="KAK9910198.1"/>
    <property type="molecule type" value="Genomic_DNA"/>
</dbReference>
<gene>
    <name evidence="21" type="ORF">M0R45_034169</name>
</gene>
<dbReference type="GO" id="GO:0016020">
    <property type="term" value="C:membrane"/>
    <property type="evidence" value="ECO:0007669"/>
    <property type="project" value="UniProtKB-SubCell"/>
</dbReference>
<evidence type="ECO:0000256" key="19">
    <source>
        <dbReference type="SAM" id="SignalP"/>
    </source>
</evidence>
<keyword evidence="22" id="KW-1185">Reference proteome</keyword>
<comment type="catalytic activity">
    <reaction evidence="15">
        <text>L-threonyl-[protein] + ATP = O-phospho-L-threonyl-[protein] + ADP + H(+)</text>
        <dbReference type="Rhea" id="RHEA:46608"/>
        <dbReference type="Rhea" id="RHEA-COMP:11060"/>
        <dbReference type="Rhea" id="RHEA-COMP:11605"/>
        <dbReference type="ChEBI" id="CHEBI:15378"/>
        <dbReference type="ChEBI" id="CHEBI:30013"/>
        <dbReference type="ChEBI" id="CHEBI:30616"/>
        <dbReference type="ChEBI" id="CHEBI:61977"/>
        <dbReference type="ChEBI" id="CHEBI:456216"/>
        <dbReference type="EC" id="2.7.11.1"/>
    </reaction>
</comment>
<evidence type="ECO:0000313" key="22">
    <source>
        <dbReference type="Proteomes" id="UP001457282"/>
    </source>
</evidence>
<comment type="subcellular location">
    <subcellularLocation>
        <location evidence="2">Membrane</location>
        <topology evidence="2">Single-pass membrane protein</topology>
    </subcellularLocation>
</comment>
<sequence>MDISDILFLLLFLFPHFYALELDDCPASMCGNNTFVPIRFPFGLRGFQPENCSYPGFHLTCNTQSTTVLKLPNSGEFFVRAIDYVTQEIQLYDPSNCLPKRFLTLNLLGSPFAAAFYQNYTFLSCPSSFTMSKFTPIDCLSNSTTSVLATPSTSLANSMSAECKILATLAVPVSAIVQTEDGFSTNFDSDLSLIWYEPGCTPCEAQGGICGFVSNTSQALGCFQNSTGGTNDGFQVFRIICVSIAVPALTMAIGIACFACIKDRSPGRTAQRNSTAVAAAPDQEPTIVVMGLDQTTIESYQKLVLGDSRRLPGPNDTTCAICLSEYLTKDTVRCIPECKHCFHADCVDEWLRLNSTCPVCRNSPSPAHVDSNGA</sequence>
<dbReference type="InterPro" id="IPR025287">
    <property type="entry name" value="WAK_GUB"/>
</dbReference>
<proteinExistence type="inferred from homology"/>
<evidence type="ECO:0000256" key="4">
    <source>
        <dbReference type="ARBA" id="ARBA00022679"/>
    </source>
</evidence>
<dbReference type="InterPro" id="IPR046948">
    <property type="entry name" value="ATL20-22-like"/>
</dbReference>
<keyword evidence="11 18" id="KW-1133">Transmembrane helix</keyword>
<comment type="catalytic activity">
    <reaction evidence="16">
        <text>L-seryl-[protein] + ATP = O-phospho-L-seryl-[protein] + ADP + H(+)</text>
        <dbReference type="Rhea" id="RHEA:17989"/>
        <dbReference type="Rhea" id="RHEA-COMP:9863"/>
        <dbReference type="Rhea" id="RHEA-COMP:11604"/>
        <dbReference type="ChEBI" id="CHEBI:15378"/>
        <dbReference type="ChEBI" id="CHEBI:29999"/>
        <dbReference type="ChEBI" id="CHEBI:30616"/>
        <dbReference type="ChEBI" id="CHEBI:83421"/>
        <dbReference type="ChEBI" id="CHEBI:456216"/>
        <dbReference type="EC" id="2.7.11.1"/>
    </reaction>
</comment>
<keyword evidence="12 18" id="KW-0472">Membrane</keyword>
<dbReference type="PROSITE" id="PS50089">
    <property type="entry name" value="ZF_RING_2"/>
    <property type="match status" value="1"/>
</dbReference>
<keyword evidence="8 17" id="KW-0863">Zinc-finger</keyword>
<dbReference type="PANTHER" id="PTHR46279:SF2">
    <property type="entry name" value="RING-H2 FINGER PROTEIN ATL21A-RELATED"/>
    <property type="match status" value="1"/>
</dbReference>
<evidence type="ECO:0000256" key="6">
    <source>
        <dbReference type="ARBA" id="ARBA00022723"/>
    </source>
</evidence>
<feature type="chain" id="PRO_5044013588" description="RING-type domain-containing protein" evidence="19">
    <location>
        <begin position="20"/>
        <end position="374"/>
    </location>
</feature>
<protein>
    <recommendedName>
        <fullName evidence="20">RING-type domain-containing protein</fullName>
    </recommendedName>
</protein>
<dbReference type="Pfam" id="PF13639">
    <property type="entry name" value="zf-RING_2"/>
    <property type="match status" value="1"/>
</dbReference>
<organism evidence="21 22">
    <name type="scientific">Rubus argutus</name>
    <name type="common">Southern blackberry</name>
    <dbReference type="NCBI Taxonomy" id="59490"/>
    <lineage>
        <taxon>Eukaryota</taxon>
        <taxon>Viridiplantae</taxon>
        <taxon>Streptophyta</taxon>
        <taxon>Embryophyta</taxon>
        <taxon>Tracheophyta</taxon>
        <taxon>Spermatophyta</taxon>
        <taxon>Magnoliopsida</taxon>
        <taxon>eudicotyledons</taxon>
        <taxon>Gunneridae</taxon>
        <taxon>Pentapetalae</taxon>
        <taxon>rosids</taxon>
        <taxon>fabids</taxon>
        <taxon>Rosales</taxon>
        <taxon>Rosaceae</taxon>
        <taxon>Rosoideae</taxon>
        <taxon>Rosoideae incertae sedis</taxon>
        <taxon>Rubus</taxon>
    </lineage>
</organism>
<evidence type="ECO:0000256" key="12">
    <source>
        <dbReference type="ARBA" id="ARBA00023136"/>
    </source>
</evidence>
<keyword evidence="7 19" id="KW-0732">Signal</keyword>
<dbReference type="InterPro" id="IPR013083">
    <property type="entry name" value="Znf_RING/FYVE/PHD"/>
</dbReference>
<evidence type="ECO:0000256" key="2">
    <source>
        <dbReference type="ARBA" id="ARBA00004167"/>
    </source>
</evidence>
<dbReference type="CDD" id="cd16461">
    <property type="entry name" value="RING-H2_EL5-like"/>
    <property type="match status" value="1"/>
</dbReference>
<evidence type="ECO:0000256" key="15">
    <source>
        <dbReference type="ARBA" id="ARBA00047899"/>
    </source>
</evidence>
<comment type="similarity">
    <text evidence="14">Belongs to the RING-type zinc finger family. ATL subfamily.</text>
</comment>
<comment type="catalytic activity">
    <reaction evidence="1">
        <text>S-ubiquitinyl-[E2 ubiquitin-conjugating enzyme]-L-cysteine + [acceptor protein]-L-lysine = [E2 ubiquitin-conjugating enzyme]-L-cysteine + N(6)-ubiquitinyl-[acceptor protein]-L-lysine.</text>
        <dbReference type="EC" id="2.3.2.27"/>
    </reaction>
</comment>
<accession>A0AAW1VPG4</accession>
<comment type="caution">
    <text evidence="21">The sequence shown here is derived from an EMBL/GenBank/DDBJ whole genome shotgun (WGS) entry which is preliminary data.</text>
</comment>
<keyword evidence="9" id="KW-0833">Ubl conjugation pathway</keyword>
<name>A0AAW1VPG4_RUBAR</name>
<reference evidence="21 22" key="1">
    <citation type="journal article" date="2023" name="G3 (Bethesda)">
        <title>A chromosome-length genome assembly and annotation of blackberry (Rubus argutus, cv. 'Hillquist').</title>
        <authorList>
            <person name="Bruna T."/>
            <person name="Aryal R."/>
            <person name="Dudchenko O."/>
            <person name="Sargent D.J."/>
            <person name="Mead D."/>
            <person name="Buti M."/>
            <person name="Cavallini A."/>
            <person name="Hytonen T."/>
            <person name="Andres J."/>
            <person name="Pham M."/>
            <person name="Weisz D."/>
            <person name="Mascagni F."/>
            <person name="Usai G."/>
            <person name="Natali L."/>
            <person name="Bassil N."/>
            <person name="Fernandez G.E."/>
            <person name="Lomsadze A."/>
            <person name="Armour M."/>
            <person name="Olukolu B."/>
            <person name="Poorten T."/>
            <person name="Britton C."/>
            <person name="Davik J."/>
            <person name="Ashrafi H."/>
            <person name="Aiden E.L."/>
            <person name="Borodovsky M."/>
            <person name="Worthington M."/>
        </authorList>
    </citation>
    <scope>NUCLEOTIDE SEQUENCE [LARGE SCALE GENOMIC DNA]</scope>
    <source>
        <strain evidence="21">PI 553951</strain>
    </source>
</reference>
<dbReference type="GO" id="GO:0008270">
    <property type="term" value="F:zinc ion binding"/>
    <property type="evidence" value="ECO:0007669"/>
    <property type="project" value="UniProtKB-KW"/>
</dbReference>
<feature type="transmembrane region" description="Helical" evidence="18">
    <location>
        <begin position="236"/>
        <end position="261"/>
    </location>
</feature>
<evidence type="ECO:0000256" key="3">
    <source>
        <dbReference type="ARBA" id="ARBA00004906"/>
    </source>
</evidence>
<keyword evidence="10" id="KW-0862">Zinc</keyword>
<dbReference type="Proteomes" id="UP001457282">
    <property type="component" value="Unassembled WGS sequence"/>
</dbReference>
<dbReference type="InterPro" id="IPR032872">
    <property type="entry name" value="WAK_assoc_C"/>
</dbReference>
<evidence type="ECO:0000256" key="5">
    <source>
        <dbReference type="ARBA" id="ARBA00022692"/>
    </source>
</evidence>
<dbReference type="SUPFAM" id="SSF57850">
    <property type="entry name" value="RING/U-box"/>
    <property type="match status" value="1"/>
</dbReference>
<evidence type="ECO:0000259" key="20">
    <source>
        <dbReference type="PROSITE" id="PS50089"/>
    </source>
</evidence>
<evidence type="ECO:0000256" key="14">
    <source>
        <dbReference type="ARBA" id="ARBA00024209"/>
    </source>
</evidence>
<dbReference type="Pfam" id="PF13947">
    <property type="entry name" value="GUB_WAK_bind"/>
    <property type="match status" value="1"/>
</dbReference>
<dbReference type="SMART" id="SM00184">
    <property type="entry name" value="RING"/>
    <property type="match status" value="1"/>
</dbReference>
<dbReference type="InterPro" id="IPR001841">
    <property type="entry name" value="Znf_RING"/>
</dbReference>
<evidence type="ECO:0000256" key="8">
    <source>
        <dbReference type="ARBA" id="ARBA00022771"/>
    </source>
</evidence>